<dbReference type="SMART" id="SM00228">
    <property type="entry name" value="PDZ"/>
    <property type="match status" value="2"/>
</dbReference>
<evidence type="ECO:0000313" key="8">
    <source>
        <dbReference type="Proteomes" id="UP000501467"/>
    </source>
</evidence>
<evidence type="ECO:0000256" key="3">
    <source>
        <dbReference type="ARBA" id="ARBA00022801"/>
    </source>
</evidence>
<dbReference type="SUPFAM" id="SSF50156">
    <property type="entry name" value="PDZ domain-like"/>
    <property type="match status" value="2"/>
</dbReference>
<evidence type="ECO:0000313" key="6">
    <source>
        <dbReference type="EMBL" id="RGY65616.1"/>
    </source>
</evidence>
<accession>A0A2K9GZH7</accession>
<dbReference type="Gene3D" id="2.30.42.10">
    <property type="match status" value="2"/>
</dbReference>
<dbReference type="GO" id="GO:0006508">
    <property type="term" value="P:proteolysis"/>
    <property type="evidence" value="ECO:0007669"/>
    <property type="project" value="UniProtKB-KW"/>
</dbReference>
<sequence>MKQTTKNILGVGAVVLLSAGVAGVTTYTMLKPENRDSLSFSEQFRQNPNARLAAYDAINAQPVDLTQAAENSLHAVVHIKSTQQAKEQTVTVRDPFAEIFGDIFGNGGRQQRRVQTQPRVGFGSGVIISKDGYIVTNNHVIDGADEIVVKLNDNREFKGRVIGTDPNSDLALVKIEGDDFPTVPIGDSDALKVGEWVLAVGNPFNLTSTVTAGIVSAKARTLGVYGIGGVESFIQTDAAINQGNSGGALVNAKGELVGINAVLSSPTGAYAGYGFAIPTSVMTKVVSDLKQYGTVQRALLGIKGTSLAGDGDMMSDQPIDKSGATLADKRKEFGVVDGVWVREIVDGGSAAGSDIKVNDIIIGIDGKKVQNFADLQEAIAQHRPGDKVTVKVMRDKKEKNIDVTLKNEQGTTKIVKDAGMEILGAAFKELPDDLKRQLNLGYGLQVTGVTSGKMADAGVRKGFIILKANDQPMRKVSDLEEVMKAAVKSPNQVLFLTGVFPSGKRGYYAVDLTQE</sequence>
<dbReference type="InterPro" id="IPR025926">
    <property type="entry name" value="PDZ-like_dom"/>
</dbReference>
<dbReference type="GO" id="GO:0004252">
    <property type="term" value="F:serine-type endopeptidase activity"/>
    <property type="evidence" value="ECO:0007669"/>
    <property type="project" value="InterPro"/>
</dbReference>
<dbReference type="SUPFAM" id="SSF50494">
    <property type="entry name" value="Trypsin-like serine proteases"/>
    <property type="match status" value="1"/>
</dbReference>
<keyword evidence="3" id="KW-0378">Hydrolase</keyword>
<dbReference type="AlphaFoldDB" id="A0A2K9GZH7"/>
<dbReference type="Pfam" id="PF13365">
    <property type="entry name" value="Trypsin_2"/>
    <property type="match status" value="1"/>
</dbReference>
<dbReference type="Gene3D" id="2.40.10.120">
    <property type="match status" value="1"/>
</dbReference>
<evidence type="ECO:0000256" key="1">
    <source>
        <dbReference type="ARBA" id="ARBA00010541"/>
    </source>
</evidence>
<dbReference type="Proteomes" id="UP000501467">
    <property type="component" value="Chromosome"/>
</dbReference>
<reference evidence="5 8" key="2">
    <citation type="submission" date="2020-05" db="EMBL/GenBank/DDBJ databases">
        <title>FDA dAtabase for Regulatory Grade micrObial Sequences (FDA-ARGOS): Supporting development and validation of Infectious Disease Dx tests.</title>
        <authorList>
            <person name="Bojja K."/>
            <person name="Kessler A."/>
            <person name="Tallon L."/>
            <person name="Sadzewicz L."/>
            <person name="Zhao X."/>
            <person name="Vavikolanu K."/>
            <person name="Mehta A."/>
            <person name="Aluvathingal J."/>
            <person name="Nadendla S."/>
            <person name="Myers T."/>
            <person name="Yan Y."/>
            <person name="Sichtig H."/>
        </authorList>
    </citation>
    <scope>NUCLEOTIDE SEQUENCE [LARGE SCALE GENOMIC DNA]</scope>
    <source>
        <strain evidence="5 8">FDAARGOS_763</strain>
    </source>
</reference>
<feature type="domain" description="PDZ" evidence="4">
    <location>
        <begin position="323"/>
        <end position="396"/>
    </location>
</feature>
<dbReference type="InterPro" id="IPR009003">
    <property type="entry name" value="Peptidase_S1_PA"/>
</dbReference>
<dbReference type="PANTHER" id="PTHR22939">
    <property type="entry name" value="SERINE PROTEASE FAMILY S1C HTRA-RELATED"/>
    <property type="match status" value="1"/>
</dbReference>
<organism evidence="6 7">
    <name type="scientific">Bacteroides fragilis</name>
    <dbReference type="NCBI Taxonomy" id="817"/>
    <lineage>
        <taxon>Bacteria</taxon>
        <taxon>Pseudomonadati</taxon>
        <taxon>Bacteroidota</taxon>
        <taxon>Bacteroidia</taxon>
        <taxon>Bacteroidales</taxon>
        <taxon>Bacteroidaceae</taxon>
        <taxon>Bacteroides</taxon>
    </lineage>
</organism>
<dbReference type="RefSeq" id="WP_005779814.1">
    <property type="nucleotide sequence ID" value="NZ_CP018937.1"/>
</dbReference>
<dbReference type="InterPro" id="IPR001940">
    <property type="entry name" value="Peptidase_S1C"/>
</dbReference>
<dbReference type="Pfam" id="PF13180">
    <property type="entry name" value="PDZ_2"/>
    <property type="match status" value="1"/>
</dbReference>
<comment type="similarity">
    <text evidence="1">Belongs to the peptidase S1C family.</text>
</comment>
<evidence type="ECO:0000313" key="5">
    <source>
        <dbReference type="EMBL" id="QKH83118.1"/>
    </source>
</evidence>
<dbReference type="PROSITE" id="PS50106">
    <property type="entry name" value="PDZ"/>
    <property type="match status" value="1"/>
</dbReference>
<proteinExistence type="inferred from homology"/>
<dbReference type="PRINTS" id="PR00834">
    <property type="entry name" value="PROTEASES2C"/>
</dbReference>
<dbReference type="PANTHER" id="PTHR22939:SF129">
    <property type="entry name" value="SERINE PROTEASE HTRA2, MITOCHONDRIAL"/>
    <property type="match status" value="1"/>
</dbReference>
<gene>
    <name evidence="6" type="ORF">DXA27_19520</name>
    <name evidence="5" type="ORF">FOC69_01575</name>
</gene>
<evidence type="ECO:0000259" key="4">
    <source>
        <dbReference type="PROSITE" id="PS50106"/>
    </source>
</evidence>
<evidence type="ECO:0000256" key="2">
    <source>
        <dbReference type="ARBA" id="ARBA00022670"/>
    </source>
</evidence>
<evidence type="ECO:0000313" key="7">
    <source>
        <dbReference type="Proteomes" id="UP000284614"/>
    </source>
</evidence>
<dbReference type="InterPro" id="IPR036034">
    <property type="entry name" value="PDZ_sf"/>
</dbReference>
<protein>
    <submittedName>
        <fullName evidence="6">PDZ domain-containing protein</fullName>
    </submittedName>
    <submittedName>
        <fullName evidence="5">Trypsin-like peptidase domain-containing protein</fullName>
    </submittedName>
</protein>
<dbReference type="Pfam" id="PF12812">
    <property type="entry name" value="PDZ_1"/>
    <property type="match status" value="1"/>
</dbReference>
<dbReference type="EMBL" id="CP054003">
    <property type="protein sequence ID" value="QKH83118.1"/>
    <property type="molecule type" value="Genomic_DNA"/>
</dbReference>
<dbReference type="Proteomes" id="UP000284614">
    <property type="component" value="Unassembled WGS sequence"/>
</dbReference>
<keyword evidence="2" id="KW-0645">Protease</keyword>
<reference evidence="6 7" key="1">
    <citation type="submission" date="2018-08" db="EMBL/GenBank/DDBJ databases">
        <title>A genome reference for cultivated species of the human gut microbiota.</title>
        <authorList>
            <person name="Zou Y."/>
            <person name="Xue W."/>
            <person name="Luo G."/>
        </authorList>
    </citation>
    <scope>NUCLEOTIDE SEQUENCE [LARGE SCALE GENOMIC DNA]</scope>
    <source>
        <strain evidence="6 7">OF01-1</strain>
    </source>
</reference>
<name>A0A2K9GZH7_BACFG</name>
<dbReference type="EMBL" id="QSDG01000022">
    <property type="protein sequence ID" value="RGY65616.1"/>
    <property type="molecule type" value="Genomic_DNA"/>
</dbReference>
<dbReference type="InterPro" id="IPR001478">
    <property type="entry name" value="PDZ"/>
</dbReference>